<dbReference type="GO" id="GO:0006107">
    <property type="term" value="P:oxaloacetate metabolic process"/>
    <property type="evidence" value="ECO:0007669"/>
    <property type="project" value="TreeGrafter"/>
</dbReference>
<protein>
    <submittedName>
        <fullName evidence="5">Citrate lyase beta chain</fullName>
    </submittedName>
</protein>
<evidence type="ECO:0000313" key="5">
    <source>
        <dbReference type="EMBL" id="GAD58631.1"/>
    </source>
</evidence>
<dbReference type="InterPro" id="IPR005000">
    <property type="entry name" value="Aldolase/citrate-lyase_domain"/>
</dbReference>
<evidence type="ECO:0000313" key="6">
    <source>
        <dbReference type="Proteomes" id="UP000016569"/>
    </source>
</evidence>
<keyword evidence="6" id="KW-1185">Reference proteome</keyword>
<sequence>MAPKIGSCADLQRLAAVAATMETRAELPIGGIGVIGQIEDLDGLAALDEICRSPRLIGLSLGSEDFSRAARMRPTVQTLYHPNQLVAFACRRYGLTPFGFPGSIADYSDLDSMSVMVALAADLGFAGAFCIHPKQVAVLNRGFSPRPEALADAARIVAAYEQGLVQGRGAVQLEGRMIDAPVAARARAILQCFGTSETI</sequence>
<reference evidence="6" key="1">
    <citation type="journal article" date="2013" name="Genome Announc.">
        <title>Draft Genome Sequence of the Dimorphic Prosthecate Bacterium Brevundimonas abyssalis TAR-001T.</title>
        <authorList>
            <person name="Tsubouchi T."/>
            <person name="Nishi S."/>
            <person name="Usui K."/>
            <person name="Shimane Y."/>
            <person name="Takaki Y."/>
            <person name="Maruyama T."/>
            <person name="Hatada Y."/>
        </authorList>
    </citation>
    <scope>NUCLEOTIDE SEQUENCE [LARGE SCALE GENOMIC DNA]</scope>
    <source>
        <strain evidence="6">TAR-001</strain>
    </source>
</reference>
<feature type="domain" description="HpcH/HpaI aldolase/citrate lyase" evidence="4">
    <location>
        <begin position="1"/>
        <end position="133"/>
    </location>
</feature>
<dbReference type="EMBL" id="BATC01000009">
    <property type="protein sequence ID" value="GAD58631.1"/>
    <property type="molecule type" value="Genomic_DNA"/>
</dbReference>
<dbReference type="Proteomes" id="UP000016569">
    <property type="component" value="Unassembled WGS sequence"/>
</dbReference>
<dbReference type="GO" id="GO:0000287">
    <property type="term" value="F:magnesium ion binding"/>
    <property type="evidence" value="ECO:0007669"/>
    <property type="project" value="TreeGrafter"/>
</dbReference>
<dbReference type="PANTHER" id="PTHR32308">
    <property type="entry name" value="LYASE BETA SUBUNIT, PUTATIVE (AFU_ORTHOLOGUE AFUA_4G13030)-RELATED"/>
    <property type="match status" value="1"/>
</dbReference>
<dbReference type="Pfam" id="PF03328">
    <property type="entry name" value="HpcH_HpaI"/>
    <property type="match status" value="1"/>
</dbReference>
<dbReference type="InterPro" id="IPR040442">
    <property type="entry name" value="Pyrv_kinase-like_dom_sf"/>
</dbReference>
<comment type="cofactor">
    <cofactor evidence="1">
        <name>Mg(2+)</name>
        <dbReference type="ChEBI" id="CHEBI:18420"/>
    </cofactor>
</comment>
<dbReference type="GO" id="GO:0016829">
    <property type="term" value="F:lyase activity"/>
    <property type="evidence" value="ECO:0007669"/>
    <property type="project" value="UniProtKB-KW"/>
</dbReference>
<evidence type="ECO:0000259" key="4">
    <source>
        <dbReference type="Pfam" id="PF03328"/>
    </source>
</evidence>
<evidence type="ECO:0000256" key="2">
    <source>
        <dbReference type="ARBA" id="ARBA00022723"/>
    </source>
</evidence>
<dbReference type="AlphaFoldDB" id="A0A8E0KJ07"/>
<evidence type="ECO:0000256" key="3">
    <source>
        <dbReference type="ARBA" id="ARBA00022842"/>
    </source>
</evidence>
<dbReference type="Gene3D" id="3.20.20.60">
    <property type="entry name" value="Phosphoenolpyruvate-binding domains"/>
    <property type="match status" value="1"/>
</dbReference>
<comment type="caution">
    <text evidence="5">The sequence shown here is derived from an EMBL/GenBank/DDBJ whole genome shotgun (WGS) entry which is preliminary data.</text>
</comment>
<gene>
    <name evidence="5" type="ORF">MBEBAB_0881</name>
</gene>
<accession>A0A8E0KJ07</accession>
<dbReference type="SUPFAM" id="SSF51621">
    <property type="entry name" value="Phosphoenolpyruvate/pyruvate domain"/>
    <property type="match status" value="1"/>
</dbReference>
<keyword evidence="2" id="KW-0479">Metal-binding</keyword>
<keyword evidence="3" id="KW-0460">Magnesium</keyword>
<evidence type="ECO:0000256" key="1">
    <source>
        <dbReference type="ARBA" id="ARBA00001946"/>
    </source>
</evidence>
<dbReference type="InterPro" id="IPR015813">
    <property type="entry name" value="Pyrv/PenolPyrv_kinase-like_dom"/>
</dbReference>
<name>A0A8E0KJ07_9CAUL</name>
<dbReference type="PANTHER" id="PTHR32308:SF10">
    <property type="entry name" value="CITRATE LYASE SUBUNIT BETA"/>
    <property type="match status" value="1"/>
</dbReference>
<keyword evidence="5" id="KW-0456">Lyase</keyword>
<proteinExistence type="predicted"/>
<organism evidence="5 6">
    <name type="scientific">Brevundimonas abyssalis TAR-001</name>
    <dbReference type="NCBI Taxonomy" id="1391729"/>
    <lineage>
        <taxon>Bacteria</taxon>
        <taxon>Pseudomonadati</taxon>
        <taxon>Pseudomonadota</taxon>
        <taxon>Alphaproteobacteria</taxon>
        <taxon>Caulobacterales</taxon>
        <taxon>Caulobacteraceae</taxon>
        <taxon>Brevundimonas</taxon>
    </lineage>
</organism>